<evidence type="ECO:0000256" key="1">
    <source>
        <dbReference type="ARBA" id="ARBA00001974"/>
    </source>
</evidence>
<dbReference type="PANTHER" id="PTHR43884:SF12">
    <property type="entry name" value="ISOVALERYL-COA DEHYDROGENASE, MITOCHONDRIAL-RELATED"/>
    <property type="match status" value="1"/>
</dbReference>
<keyword evidence="3 5" id="KW-0285">Flavoprotein</keyword>
<dbReference type="Proteomes" id="UP000659124">
    <property type="component" value="Unassembled WGS sequence"/>
</dbReference>
<dbReference type="SUPFAM" id="SSF47203">
    <property type="entry name" value="Acyl-CoA dehydrogenase C-terminal domain-like"/>
    <property type="match status" value="1"/>
</dbReference>
<dbReference type="PANTHER" id="PTHR43884">
    <property type="entry name" value="ACYL-COA DEHYDROGENASE"/>
    <property type="match status" value="1"/>
</dbReference>
<feature type="domain" description="Acyl-CoA dehydrogenase/oxidase C-terminal" evidence="6">
    <location>
        <begin position="231"/>
        <end position="375"/>
    </location>
</feature>
<evidence type="ECO:0000259" key="7">
    <source>
        <dbReference type="Pfam" id="PF02770"/>
    </source>
</evidence>
<evidence type="ECO:0000256" key="3">
    <source>
        <dbReference type="ARBA" id="ARBA00022630"/>
    </source>
</evidence>
<dbReference type="InterPro" id="IPR046373">
    <property type="entry name" value="Acyl-CoA_Oxase/DH_mid-dom_sf"/>
</dbReference>
<gene>
    <name evidence="9" type="ORF">ICL07_02690</name>
</gene>
<evidence type="ECO:0000256" key="5">
    <source>
        <dbReference type="RuleBase" id="RU362125"/>
    </source>
</evidence>
<dbReference type="Pfam" id="PF02770">
    <property type="entry name" value="Acyl-CoA_dh_M"/>
    <property type="match status" value="1"/>
</dbReference>
<evidence type="ECO:0000256" key="2">
    <source>
        <dbReference type="ARBA" id="ARBA00009347"/>
    </source>
</evidence>
<organism evidence="9 10">
    <name type="scientific">Chitinophaga qingshengii</name>
    <dbReference type="NCBI Taxonomy" id="1569794"/>
    <lineage>
        <taxon>Bacteria</taxon>
        <taxon>Pseudomonadati</taxon>
        <taxon>Bacteroidota</taxon>
        <taxon>Chitinophagia</taxon>
        <taxon>Chitinophagales</taxon>
        <taxon>Chitinophagaceae</taxon>
        <taxon>Chitinophaga</taxon>
    </lineage>
</organism>
<feature type="domain" description="Acyl-CoA dehydrogenase/oxidase N-terminal" evidence="8">
    <location>
        <begin position="8"/>
        <end position="118"/>
    </location>
</feature>
<dbReference type="Pfam" id="PF00441">
    <property type="entry name" value="Acyl-CoA_dh_1"/>
    <property type="match status" value="1"/>
</dbReference>
<keyword evidence="10" id="KW-1185">Reference proteome</keyword>
<dbReference type="Gene3D" id="2.40.110.10">
    <property type="entry name" value="Butyryl-CoA Dehydrogenase, subunit A, domain 2"/>
    <property type="match status" value="1"/>
</dbReference>
<dbReference type="SUPFAM" id="SSF56645">
    <property type="entry name" value="Acyl-CoA dehydrogenase NM domain-like"/>
    <property type="match status" value="1"/>
</dbReference>
<dbReference type="InterPro" id="IPR036250">
    <property type="entry name" value="AcylCo_DH-like_C"/>
</dbReference>
<comment type="cofactor">
    <cofactor evidence="1 5">
        <name>FAD</name>
        <dbReference type="ChEBI" id="CHEBI:57692"/>
    </cofactor>
</comment>
<comment type="similarity">
    <text evidence="2 5">Belongs to the acyl-CoA dehydrogenase family.</text>
</comment>
<dbReference type="Gene3D" id="1.10.540.10">
    <property type="entry name" value="Acyl-CoA dehydrogenase/oxidase, N-terminal domain"/>
    <property type="match status" value="1"/>
</dbReference>
<dbReference type="RefSeq" id="WP_188086402.1">
    <property type="nucleotide sequence ID" value="NZ_JACVFC010000001.1"/>
</dbReference>
<keyword evidence="5" id="KW-0560">Oxidoreductase</keyword>
<dbReference type="EMBL" id="JACVFC010000001">
    <property type="protein sequence ID" value="MBC9929263.1"/>
    <property type="molecule type" value="Genomic_DNA"/>
</dbReference>
<evidence type="ECO:0000259" key="6">
    <source>
        <dbReference type="Pfam" id="PF00441"/>
    </source>
</evidence>
<evidence type="ECO:0000313" key="10">
    <source>
        <dbReference type="Proteomes" id="UP000659124"/>
    </source>
</evidence>
<name>A0ABR7TIC4_9BACT</name>
<evidence type="ECO:0000313" key="9">
    <source>
        <dbReference type="EMBL" id="MBC9929263.1"/>
    </source>
</evidence>
<dbReference type="InterPro" id="IPR006091">
    <property type="entry name" value="Acyl-CoA_Oxase/DH_mid-dom"/>
</dbReference>
<dbReference type="InterPro" id="IPR009075">
    <property type="entry name" value="AcylCo_DH/oxidase_C"/>
</dbReference>
<comment type="caution">
    <text evidence="9">The sequence shown here is derived from an EMBL/GenBank/DDBJ whole genome shotgun (WGS) entry which is preliminary data.</text>
</comment>
<sequence length="387" mass="41951">MMINRLTAAQQSKYDEFKDFVREMVCPDTAAWEASQCMPREILRVCGERGFIGGLLPSGYGGGDWDTVTFGLLNEAFGSASASLTGFFTVQSMVAMSLLKWGTAAQCHKWLPAISAGEAIASFALTEPEGGSNIRFLNTSFTPFNGGFLLNGKKKWITFSGYADVLLVFGQLQGEQPIACLVEKDTPGLTIIPVTGMMGFRASHLSEITFDNCFVPLENMVAKPGFGISCVANQGLHYGRISTACSAAGLFRSCLEESVQFSRRRMAKGSPVANIGEIRSQIARMATRLEAVQLMCWHACSLEDMQHPDAIHTTLMAKLTASVDAVWAASQAVLIHGAAGCHEDSPVSRCYRDAKIMEIIEGTTQVCENIVADTVLKNLSPKQPVYE</sequence>
<feature type="domain" description="Acyl-CoA oxidase/dehydrogenase middle" evidence="7">
    <location>
        <begin position="122"/>
        <end position="213"/>
    </location>
</feature>
<evidence type="ECO:0000256" key="4">
    <source>
        <dbReference type="ARBA" id="ARBA00022827"/>
    </source>
</evidence>
<dbReference type="Gene3D" id="1.20.140.10">
    <property type="entry name" value="Butyryl-CoA Dehydrogenase, subunit A, domain 3"/>
    <property type="match status" value="1"/>
</dbReference>
<protein>
    <submittedName>
        <fullName evidence="9">Acyl-CoA/acyl-ACP dehydrogenase</fullName>
    </submittedName>
</protein>
<proteinExistence type="inferred from homology"/>
<accession>A0ABR7TIC4</accession>
<dbReference type="InterPro" id="IPR013786">
    <property type="entry name" value="AcylCoA_DH/ox_N"/>
</dbReference>
<dbReference type="InterPro" id="IPR037069">
    <property type="entry name" value="AcylCoA_DH/ox_N_sf"/>
</dbReference>
<keyword evidence="4 5" id="KW-0274">FAD</keyword>
<dbReference type="Pfam" id="PF02771">
    <property type="entry name" value="Acyl-CoA_dh_N"/>
    <property type="match status" value="1"/>
</dbReference>
<reference evidence="9 10" key="1">
    <citation type="submission" date="2020-09" db="EMBL/GenBank/DDBJ databases">
        <title>Genome sequences of type strains of Chitinophaga qingshengii and Chitinophaga varians.</title>
        <authorList>
            <person name="Kittiwongwattana C."/>
        </authorList>
    </citation>
    <scope>NUCLEOTIDE SEQUENCE [LARGE SCALE GENOMIC DNA]</scope>
    <source>
        <strain evidence="9 10">JCM 30026</strain>
    </source>
</reference>
<evidence type="ECO:0000259" key="8">
    <source>
        <dbReference type="Pfam" id="PF02771"/>
    </source>
</evidence>
<dbReference type="InterPro" id="IPR009100">
    <property type="entry name" value="AcylCoA_DH/oxidase_NM_dom_sf"/>
</dbReference>